<dbReference type="InterPro" id="IPR012674">
    <property type="entry name" value="Calycin"/>
</dbReference>
<keyword evidence="1" id="KW-0732">Signal</keyword>
<dbReference type="Ensembl" id="ENSCCNT00000030749.1">
    <property type="protein sequence ID" value="ENSCCNP00000024103.1"/>
    <property type="gene ID" value="ENSCCNG00000023625.1"/>
</dbReference>
<dbReference type="AlphaFoldDB" id="A0A8C0XDH7"/>
<reference evidence="2" key="1">
    <citation type="submission" date="2023-09" db="UniProtKB">
        <authorList>
            <consortium name="Ensembl"/>
        </authorList>
    </citation>
    <scope>IDENTIFICATION</scope>
</reference>
<proteinExistence type="predicted"/>
<evidence type="ECO:0000313" key="2">
    <source>
        <dbReference type="Ensembl" id="ENSCCNP00000024103.1"/>
    </source>
</evidence>
<feature type="chain" id="PRO_5034006759" evidence="1">
    <location>
        <begin position="17"/>
        <end position="147"/>
    </location>
</feature>
<dbReference type="Gene3D" id="2.40.128.20">
    <property type="match status" value="1"/>
</dbReference>
<feature type="signal peptide" evidence="1">
    <location>
        <begin position="1"/>
        <end position="16"/>
    </location>
</feature>
<protein>
    <submittedName>
        <fullName evidence="2">Uncharacterized protein</fullName>
    </submittedName>
</protein>
<sequence>MKTLFLTVVLLGLVAALQFGLLQLEGTWYVKAMVTTKNLTERKVPWEAFPVTLTALEGGKFEVTNTIITKMLKSYFLCSSTVKGKKILYIEELPEMNHTIFYCECQHHRKTFYVAKLMGEGPKDSVSCQKPVERAEAMPWHWGTKKP</sequence>
<dbReference type="SUPFAM" id="SSF50814">
    <property type="entry name" value="Lipocalins"/>
    <property type="match status" value="1"/>
</dbReference>
<evidence type="ECO:0000256" key="1">
    <source>
        <dbReference type="SAM" id="SignalP"/>
    </source>
</evidence>
<organism evidence="2">
    <name type="scientific">Castor canadensis</name>
    <name type="common">American beaver</name>
    <dbReference type="NCBI Taxonomy" id="51338"/>
    <lineage>
        <taxon>Eukaryota</taxon>
        <taxon>Metazoa</taxon>
        <taxon>Chordata</taxon>
        <taxon>Craniata</taxon>
        <taxon>Vertebrata</taxon>
        <taxon>Euteleostomi</taxon>
        <taxon>Mammalia</taxon>
        <taxon>Eutheria</taxon>
        <taxon>Euarchontoglires</taxon>
        <taxon>Glires</taxon>
        <taxon>Rodentia</taxon>
        <taxon>Castorimorpha</taxon>
        <taxon>Castoridae</taxon>
        <taxon>Castor</taxon>
    </lineage>
</organism>
<name>A0A8C0XDH7_CASCN</name>
<accession>A0A8C0XDH7</accession>